<dbReference type="InterPro" id="IPR037171">
    <property type="entry name" value="NagB/RpiA_transferase-like"/>
</dbReference>
<evidence type="ECO:0000259" key="1">
    <source>
        <dbReference type="Pfam" id="PF01182"/>
    </source>
</evidence>
<dbReference type="AlphaFoldDB" id="A0A520MXK0"/>
<comment type="caution">
    <text evidence="2">The sequence shown here is derived from an EMBL/GenBank/DDBJ whole genome shotgun (WGS) entry which is preliminary data.</text>
</comment>
<feature type="domain" description="Glucosamine/galactosamine-6-phosphate isomerase" evidence="1">
    <location>
        <begin position="2"/>
        <end position="143"/>
    </location>
</feature>
<dbReference type="Pfam" id="PF01182">
    <property type="entry name" value="Glucosamine_iso"/>
    <property type="match status" value="1"/>
</dbReference>
<accession>A0A520MXK0</accession>
<dbReference type="SUPFAM" id="SSF100950">
    <property type="entry name" value="NagB/RpiA/CoA transferase-like"/>
    <property type="match status" value="1"/>
</dbReference>
<proteinExistence type="predicted"/>
<dbReference type="InterPro" id="IPR039104">
    <property type="entry name" value="6PGL"/>
</dbReference>
<protein>
    <submittedName>
        <fullName evidence="2">6-phosphogluconolactonase</fullName>
    </submittedName>
</protein>
<name>A0A520MXK0_9GAMM</name>
<reference evidence="2 3" key="1">
    <citation type="submission" date="2019-02" db="EMBL/GenBank/DDBJ databases">
        <title>Prokaryotic population dynamics and viral predation in marine succession experiment using metagenomics: the confinement effect.</title>
        <authorList>
            <person name="Haro-Moreno J.M."/>
            <person name="Rodriguez-Valera F."/>
            <person name="Lopez-Perez M."/>
        </authorList>
    </citation>
    <scope>NUCLEOTIDE SEQUENCE [LARGE SCALE GENOMIC DNA]</scope>
    <source>
        <strain evidence="2">MED-G159</strain>
    </source>
</reference>
<dbReference type="Proteomes" id="UP000315825">
    <property type="component" value="Unassembled WGS sequence"/>
</dbReference>
<organism evidence="2 3">
    <name type="scientific">SAR86 cluster bacterium</name>
    <dbReference type="NCBI Taxonomy" id="2030880"/>
    <lineage>
        <taxon>Bacteria</taxon>
        <taxon>Pseudomonadati</taxon>
        <taxon>Pseudomonadota</taxon>
        <taxon>Gammaproteobacteria</taxon>
        <taxon>SAR86 cluster</taxon>
    </lineage>
</organism>
<dbReference type="InterPro" id="IPR006148">
    <property type="entry name" value="Glc/Gal-6P_isomerase"/>
</dbReference>
<dbReference type="PANTHER" id="PTHR11054">
    <property type="entry name" value="6-PHOSPHOGLUCONOLACTONASE"/>
    <property type="match status" value="1"/>
</dbReference>
<dbReference type="EMBL" id="SHBE01000008">
    <property type="protein sequence ID" value="RZO25941.1"/>
    <property type="molecule type" value="Genomic_DNA"/>
</dbReference>
<dbReference type="PANTHER" id="PTHR11054:SF0">
    <property type="entry name" value="6-PHOSPHOGLUCONOLACTONASE"/>
    <property type="match status" value="1"/>
</dbReference>
<feature type="non-terminal residue" evidence="2">
    <location>
        <position position="1"/>
    </location>
</feature>
<dbReference type="Gene3D" id="3.40.50.1360">
    <property type="match status" value="1"/>
</dbReference>
<evidence type="ECO:0000313" key="3">
    <source>
        <dbReference type="Proteomes" id="UP000315825"/>
    </source>
</evidence>
<dbReference type="GO" id="GO:0005975">
    <property type="term" value="P:carbohydrate metabolic process"/>
    <property type="evidence" value="ECO:0007669"/>
    <property type="project" value="InterPro"/>
</dbReference>
<evidence type="ECO:0000313" key="2">
    <source>
        <dbReference type="EMBL" id="RZO25941.1"/>
    </source>
</evidence>
<sequence length="157" mass="17764">DIALVDERVVKTSHNDSNENMLRKQLLINNAAKANYISLLNEPKKVLAIKKPFDVVLLGMGEDGHFASLFTDHIANNPMDVDHKIRPNIIYTKPMGDPLYERVSMNLSMILRASKIFLLVSNERKLNVLEKSVTDNSFPVFYLLNQNKVNIEILGGD</sequence>
<gene>
    <name evidence="2" type="ORF">EVA92_04290</name>
</gene>